<evidence type="ECO:0000259" key="2">
    <source>
        <dbReference type="Pfam" id="PF00248"/>
    </source>
</evidence>
<dbReference type="InterPro" id="IPR036812">
    <property type="entry name" value="NAD(P)_OxRdtase_dom_sf"/>
</dbReference>
<evidence type="ECO:0000256" key="1">
    <source>
        <dbReference type="ARBA" id="ARBA00023002"/>
    </source>
</evidence>
<dbReference type="AlphaFoldDB" id="A0A0C2Z487"/>
<dbReference type="EMBL" id="KN822110">
    <property type="protein sequence ID" value="KIM56753.1"/>
    <property type="molecule type" value="Genomic_DNA"/>
</dbReference>
<dbReference type="Gene3D" id="3.20.20.100">
    <property type="entry name" value="NADP-dependent oxidoreductase domain"/>
    <property type="match status" value="1"/>
</dbReference>
<dbReference type="Proteomes" id="UP000053989">
    <property type="component" value="Unassembled WGS sequence"/>
</dbReference>
<dbReference type="PANTHER" id="PTHR43625:SF40">
    <property type="entry name" value="ALDO-KETO REDUCTASE YAKC [NADP(+)]"/>
    <property type="match status" value="1"/>
</dbReference>
<dbReference type="SUPFAM" id="SSF51430">
    <property type="entry name" value="NAD(P)-linked oxidoreductase"/>
    <property type="match status" value="1"/>
</dbReference>
<name>A0A0C2Z487_9AGAM</name>
<dbReference type="Pfam" id="PF00248">
    <property type="entry name" value="Aldo_ket_red"/>
    <property type="match status" value="1"/>
</dbReference>
<dbReference type="InterPro" id="IPR023210">
    <property type="entry name" value="NADP_OxRdtase_dom"/>
</dbReference>
<dbReference type="GO" id="GO:0005737">
    <property type="term" value="C:cytoplasm"/>
    <property type="evidence" value="ECO:0007669"/>
    <property type="project" value="TreeGrafter"/>
</dbReference>
<dbReference type="InterPro" id="IPR050791">
    <property type="entry name" value="Aldo-Keto_reductase"/>
</dbReference>
<dbReference type="STRING" id="1036808.A0A0C2Z487"/>
<accession>A0A0C2Z487</accession>
<reference evidence="3 4" key="1">
    <citation type="submission" date="2014-04" db="EMBL/GenBank/DDBJ databases">
        <authorList>
            <consortium name="DOE Joint Genome Institute"/>
            <person name="Kuo A."/>
            <person name="Kohler A."/>
            <person name="Nagy L.G."/>
            <person name="Floudas D."/>
            <person name="Copeland A."/>
            <person name="Barry K.W."/>
            <person name="Cichocki N."/>
            <person name="Veneault-Fourrey C."/>
            <person name="LaButti K."/>
            <person name="Lindquist E.A."/>
            <person name="Lipzen A."/>
            <person name="Lundell T."/>
            <person name="Morin E."/>
            <person name="Murat C."/>
            <person name="Sun H."/>
            <person name="Tunlid A."/>
            <person name="Henrissat B."/>
            <person name="Grigoriev I.V."/>
            <person name="Hibbett D.S."/>
            <person name="Martin F."/>
            <person name="Nordberg H.P."/>
            <person name="Cantor M.N."/>
            <person name="Hua S.X."/>
        </authorList>
    </citation>
    <scope>NUCLEOTIDE SEQUENCE [LARGE SCALE GENOMIC DNA]</scope>
    <source>
        <strain evidence="3 4">Foug A</strain>
    </source>
</reference>
<dbReference type="OrthoDB" id="37537at2759"/>
<protein>
    <recommendedName>
        <fullName evidence="2">NADP-dependent oxidoreductase domain-containing protein</fullName>
    </recommendedName>
</protein>
<keyword evidence="4" id="KW-1185">Reference proteome</keyword>
<dbReference type="PANTHER" id="PTHR43625">
    <property type="entry name" value="AFLATOXIN B1 ALDEHYDE REDUCTASE"/>
    <property type="match status" value="1"/>
</dbReference>
<dbReference type="InParanoid" id="A0A0C2Z487"/>
<evidence type="ECO:0000313" key="3">
    <source>
        <dbReference type="EMBL" id="KIM56753.1"/>
    </source>
</evidence>
<sequence length="171" mass="19753">MSYPTRKIGDVDRLWCDGDIRVLWSSRTRRRAVQESMAVISGIRPTSMGDSEELIGKRFKRTGKRDKVFLATKFGAERSKPNYADATPENARACLKRSLERLGVETIDLYYLHRLAVAHYDAKAYKSLTHLLCHIGQTLLCQSRYADNLNLSRYPLSEFTHRKLLELWRSS</sequence>
<dbReference type="GO" id="GO:0016491">
    <property type="term" value="F:oxidoreductase activity"/>
    <property type="evidence" value="ECO:0007669"/>
    <property type="project" value="UniProtKB-KW"/>
</dbReference>
<evidence type="ECO:0000313" key="4">
    <source>
        <dbReference type="Proteomes" id="UP000053989"/>
    </source>
</evidence>
<keyword evidence="1" id="KW-0560">Oxidoreductase</keyword>
<reference evidence="4" key="2">
    <citation type="submission" date="2015-01" db="EMBL/GenBank/DDBJ databases">
        <title>Evolutionary Origins and Diversification of the Mycorrhizal Mutualists.</title>
        <authorList>
            <consortium name="DOE Joint Genome Institute"/>
            <consortium name="Mycorrhizal Genomics Consortium"/>
            <person name="Kohler A."/>
            <person name="Kuo A."/>
            <person name="Nagy L.G."/>
            <person name="Floudas D."/>
            <person name="Copeland A."/>
            <person name="Barry K.W."/>
            <person name="Cichocki N."/>
            <person name="Veneault-Fourrey C."/>
            <person name="LaButti K."/>
            <person name="Lindquist E.A."/>
            <person name="Lipzen A."/>
            <person name="Lundell T."/>
            <person name="Morin E."/>
            <person name="Murat C."/>
            <person name="Riley R."/>
            <person name="Ohm R."/>
            <person name="Sun H."/>
            <person name="Tunlid A."/>
            <person name="Henrissat B."/>
            <person name="Grigoriev I.V."/>
            <person name="Hibbett D.S."/>
            <person name="Martin F."/>
        </authorList>
    </citation>
    <scope>NUCLEOTIDE SEQUENCE [LARGE SCALE GENOMIC DNA]</scope>
    <source>
        <strain evidence="4">Foug A</strain>
    </source>
</reference>
<organism evidence="3 4">
    <name type="scientific">Scleroderma citrinum Foug A</name>
    <dbReference type="NCBI Taxonomy" id="1036808"/>
    <lineage>
        <taxon>Eukaryota</taxon>
        <taxon>Fungi</taxon>
        <taxon>Dikarya</taxon>
        <taxon>Basidiomycota</taxon>
        <taxon>Agaricomycotina</taxon>
        <taxon>Agaricomycetes</taxon>
        <taxon>Agaricomycetidae</taxon>
        <taxon>Boletales</taxon>
        <taxon>Sclerodermatineae</taxon>
        <taxon>Sclerodermataceae</taxon>
        <taxon>Scleroderma</taxon>
    </lineage>
</organism>
<gene>
    <name evidence="3" type="ORF">SCLCIDRAFT_1220012</name>
</gene>
<dbReference type="HOGENOM" id="CLU_1563785_0_0_1"/>
<feature type="domain" description="NADP-dependent oxidoreductase" evidence="2">
    <location>
        <begin position="48"/>
        <end position="131"/>
    </location>
</feature>
<proteinExistence type="predicted"/>